<dbReference type="GO" id="GO:0006571">
    <property type="term" value="P:tyrosine biosynthetic process"/>
    <property type="evidence" value="ECO:0007669"/>
    <property type="project" value="InterPro"/>
</dbReference>
<dbReference type="GO" id="GO:0070403">
    <property type="term" value="F:NAD+ binding"/>
    <property type="evidence" value="ECO:0007669"/>
    <property type="project" value="InterPro"/>
</dbReference>
<dbReference type="NCBIfam" id="NF005108">
    <property type="entry name" value="PRK06545.1-6"/>
    <property type="match status" value="1"/>
</dbReference>
<dbReference type="InterPro" id="IPR046826">
    <property type="entry name" value="PDH_N"/>
</dbReference>
<dbReference type="GO" id="GO:0004665">
    <property type="term" value="F:prephenate dehydrogenase (NADP+) activity"/>
    <property type="evidence" value="ECO:0007669"/>
    <property type="project" value="InterPro"/>
</dbReference>
<accession>A0A838ADW8</accession>
<dbReference type="InterPro" id="IPR003099">
    <property type="entry name" value="Prephen_DH"/>
</dbReference>
<comment type="similarity">
    <text evidence="1">Belongs to the prephenate/arogenate dehydrogenase family.</text>
</comment>
<dbReference type="Gene3D" id="1.10.3660.10">
    <property type="entry name" value="6-phosphogluconate dehydrogenase C-terminal like domain"/>
    <property type="match status" value="1"/>
</dbReference>
<dbReference type="SUPFAM" id="SSF48179">
    <property type="entry name" value="6-phosphogluconate dehydrogenase C-terminal domain-like"/>
    <property type="match status" value="1"/>
</dbReference>
<evidence type="ECO:0000256" key="1">
    <source>
        <dbReference type="ARBA" id="ARBA00007964"/>
    </source>
</evidence>
<dbReference type="InterPro" id="IPR046825">
    <property type="entry name" value="PDH_C"/>
</dbReference>
<evidence type="ECO:0000259" key="3">
    <source>
        <dbReference type="PROSITE" id="PS51176"/>
    </source>
</evidence>
<dbReference type="Pfam" id="PF02153">
    <property type="entry name" value="PDH_N"/>
    <property type="match status" value="1"/>
</dbReference>
<keyword evidence="2 4" id="KW-0560">Oxidoreductase</keyword>
<feature type="domain" description="Prephenate/arogenate dehydrogenase" evidence="3">
    <location>
        <begin position="5"/>
        <end position="297"/>
    </location>
</feature>
<dbReference type="Proteomes" id="UP000582974">
    <property type="component" value="Unassembled WGS sequence"/>
</dbReference>
<evidence type="ECO:0000313" key="4">
    <source>
        <dbReference type="EMBL" id="MBA0127496.1"/>
    </source>
</evidence>
<organism evidence="4 5">
    <name type="scientific">Haloechinothrix aidingensis</name>
    <dbReference type="NCBI Taxonomy" id="2752311"/>
    <lineage>
        <taxon>Bacteria</taxon>
        <taxon>Bacillati</taxon>
        <taxon>Actinomycetota</taxon>
        <taxon>Actinomycetes</taxon>
        <taxon>Pseudonocardiales</taxon>
        <taxon>Pseudonocardiaceae</taxon>
        <taxon>Haloechinothrix</taxon>
    </lineage>
</organism>
<evidence type="ECO:0000313" key="5">
    <source>
        <dbReference type="Proteomes" id="UP000582974"/>
    </source>
</evidence>
<gene>
    <name evidence="4" type="ORF">H0B56_18280</name>
</gene>
<dbReference type="InterPro" id="IPR036291">
    <property type="entry name" value="NAD(P)-bd_dom_sf"/>
</dbReference>
<sequence length="323" mass="32450">MTRVRDVCVVGLGLIGGSVLRAAARAGRKVWGAAEAPEDVAAATADGFDVHTDVDAALRRAAERDAIVVLAVPLTAIDAVLGAVAEHAPRCVLTDVTSVKGPVAERVSRLVPDAAFVGGHPMAGATRSGWAAGDAALFDGAAWVLCTADGDLTPWAEIARLALDAGAHVVPTSATEHDAAVARISHLPHVLSAVLATVGAQGGPLAMALAAGSYTDGTRVAGGRPELTTAMTEGNREALLPAIDEALGLLGAARGALASTGSLRATIMSGHQGANELARNRARERAEIRIDLAGPEAAHALRTLGAQGGRVTALDGTVATAAV</sequence>
<dbReference type="Pfam" id="PF20463">
    <property type="entry name" value="PDH_C"/>
    <property type="match status" value="1"/>
</dbReference>
<dbReference type="PROSITE" id="PS51176">
    <property type="entry name" value="PDH_ADH"/>
    <property type="match status" value="1"/>
</dbReference>
<dbReference type="PANTHER" id="PTHR21363:SF0">
    <property type="entry name" value="PREPHENATE DEHYDROGENASE [NADP(+)]"/>
    <property type="match status" value="1"/>
</dbReference>
<dbReference type="InterPro" id="IPR008927">
    <property type="entry name" value="6-PGluconate_DH-like_C_sf"/>
</dbReference>
<dbReference type="PANTHER" id="PTHR21363">
    <property type="entry name" value="PREPHENATE DEHYDROGENASE"/>
    <property type="match status" value="1"/>
</dbReference>
<dbReference type="InterPro" id="IPR050812">
    <property type="entry name" value="Preph/Arog_dehydrog"/>
</dbReference>
<keyword evidence="5" id="KW-1185">Reference proteome</keyword>
<dbReference type="SUPFAM" id="SSF51735">
    <property type="entry name" value="NAD(P)-binding Rossmann-fold domains"/>
    <property type="match status" value="1"/>
</dbReference>
<dbReference type="EC" id="1.3.1.12" evidence="4"/>
<proteinExistence type="inferred from homology"/>
<dbReference type="GO" id="GO:0008977">
    <property type="term" value="F:prephenate dehydrogenase (NAD+) activity"/>
    <property type="evidence" value="ECO:0007669"/>
    <property type="project" value="UniProtKB-EC"/>
</dbReference>
<name>A0A838ADW8_9PSEU</name>
<dbReference type="EMBL" id="JACCKD010000007">
    <property type="protein sequence ID" value="MBA0127496.1"/>
    <property type="molecule type" value="Genomic_DNA"/>
</dbReference>
<evidence type="ECO:0000256" key="2">
    <source>
        <dbReference type="ARBA" id="ARBA00023002"/>
    </source>
</evidence>
<dbReference type="AlphaFoldDB" id="A0A838ADW8"/>
<reference evidence="4 5" key="1">
    <citation type="submission" date="2020-07" db="EMBL/GenBank/DDBJ databases">
        <title>Genome of Haloechinothrix sp.</title>
        <authorList>
            <person name="Tang S.-K."/>
            <person name="Yang L."/>
            <person name="Zhu W.-Y."/>
        </authorList>
    </citation>
    <scope>NUCLEOTIDE SEQUENCE [LARGE SCALE GENOMIC DNA]</scope>
    <source>
        <strain evidence="4 5">YIM 98757</strain>
    </source>
</reference>
<protein>
    <submittedName>
        <fullName evidence="4">Prephenate dehydrogenase</fullName>
        <ecNumber evidence="4">1.3.1.12</ecNumber>
    </submittedName>
</protein>
<comment type="caution">
    <text evidence="4">The sequence shown here is derived from an EMBL/GenBank/DDBJ whole genome shotgun (WGS) entry which is preliminary data.</text>
</comment>
<dbReference type="Gene3D" id="3.40.50.720">
    <property type="entry name" value="NAD(P)-binding Rossmann-like Domain"/>
    <property type="match status" value="1"/>
</dbReference>